<reference evidence="2" key="2">
    <citation type="submission" date="2021-02" db="EMBL/GenBank/DDBJ databases">
        <authorList>
            <person name="Kimball J.A."/>
            <person name="Haas M.W."/>
            <person name="Macchietto M."/>
            <person name="Kono T."/>
            <person name="Duquette J."/>
            <person name="Shao M."/>
        </authorList>
    </citation>
    <scope>NUCLEOTIDE SEQUENCE</scope>
    <source>
        <tissue evidence="2">Fresh leaf tissue</tissue>
    </source>
</reference>
<feature type="region of interest" description="Disordered" evidence="1">
    <location>
        <begin position="1"/>
        <end position="66"/>
    </location>
</feature>
<proteinExistence type="predicted"/>
<accession>A0A8J5S1W4</accession>
<evidence type="ECO:0000256" key="1">
    <source>
        <dbReference type="SAM" id="MobiDB-lite"/>
    </source>
</evidence>
<keyword evidence="3" id="KW-1185">Reference proteome</keyword>
<dbReference type="Proteomes" id="UP000729402">
    <property type="component" value="Unassembled WGS sequence"/>
</dbReference>
<comment type="caution">
    <text evidence="2">The sequence shown here is derived from an EMBL/GenBank/DDBJ whole genome shotgun (WGS) entry which is preliminary data.</text>
</comment>
<protein>
    <submittedName>
        <fullName evidence="2">Uncharacterized protein</fullName>
    </submittedName>
</protein>
<organism evidence="2 3">
    <name type="scientific">Zizania palustris</name>
    <name type="common">Northern wild rice</name>
    <dbReference type="NCBI Taxonomy" id="103762"/>
    <lineage>
        <taxon>Eukaryota</taxon>
        <taxon>Viridiplantae</taxon>
        <taxon>Streptophyta</taxon>
        <taxon>Embryophyta</taxon>
        <taxon>Tracheophyta</taxon>
        <taxon>Spermatophyta</taxon>
        <taxon>Magnoliopsida</taxon>
        <taxon>Liliopsida</taxon>
        <taxon>Poales</taxon>
        <taxon>Poaceae</taxon>
        <taxon>BOP clade</taxon>
        <taxon>Oryzoideae</taxon>
        <taxon>Oryzeae</taxon>
        <taxon>Zizaniinae</taxon>
        <taxon>Zizania</taxon>
    </lineage>
</organism>
<dbReference type="AlphaFoldDB" id="A0A8J5S1W4"/>
<evidence type="ECO:0000313" key="2">
    <source>
        <dbReference type="EMBL" id="KAG8058409.1"/>
    </source>
</evidence>
<sequence>MSPPSPPRDPTSDLRETPRGLAAAASPCAPRSPPDPARFPVIRGSGRSPRAAEPGGEGGEPGLEGIREVAGWFVEVAGLGGAREREREGKRGR</sequence>
<evidence type="ECO:0000313" key="3">
    <source>
        <dbReference type="Proteomes" id="UP000729402"/>
    </source>
</evidence>
<reference evidence="2" key="1">
    <citation type="journal article" date="2021" name="bioRxiv">
        <title>Whole Genome Assembly and Annotation of Northern Wild Rice, Zizania palustris L., Supports a Whole Genome Duplication in the Zizania Genus.</title>
        <authorList>
            <person name="Haas M."/>
            <person name="Kono T."/>
            <person name="Macchietto M."/>
            <person name="Millas R."/>
            <person name="McGilp L."/>
            <person name="Shao M."/>
            <person name="Duquette J."/>
            <person name="Hirsch C.N."/>
            <person name="Kimball J."/>
        </authorList>
    </citation>
    <scope>NUCLEOTIDE SEQUENCE</scope>
    <source>
        <tissue evidence="2">Fresh leaf tissue</tissue>
    </source>
</reference>
<dbReference type="EMBL" id="JAAALK010000287">
    <property type="protein sequence ID" value="KAG8058409.1"/>
    <property type="molecule type" value="Genomic_DNA"/>
</dbReference>
<name>A0A8J5S1W4_ZIZPA</name>
<gene>
    <name evidence="2" type="ORF">GUJ93_ZPchr0002g23190</name>
</gene>
<feature type="compositionally biased region" description="Low complexity" evidence="1">
    <location>
        <begin position="19"/>
        <end position="29"/>
    </location>
</feature>
<dbReference type="OrthoDB" id="10249433at2759"/>